<protein>
    <submittedName>
        <fullName evidence="2">Uncharacterized protein</fullName>
    </submittedName>
</protein>
<dbReference type="AlphaFoldDB" id="D7FS55"/>
<gene>
    <name evidence="2" type="ORF">Esi_0228_0003</name>
</gene>
<keyword evidence="3" id="KW-1185">Reference proteome</keyword>
<feature type="transmembrane region" description="Helical" evidence="1">
    <location>
        <begin position="89"/>
        <end position="113"/>
    </location>
</feature>
<dbReference type="PANTHER" id="PTHR33802:SF1">
    <property type="entry name" value="XK-RELATED PROTEIN"/>
    <property type="match status" value="1"/>
</dbReference>
<dbReference type="EMBL" id="FN649760">
    <property type="protein sequence ID" value="CBJ30996.1"/>
    <property type="molecule type" value="Genomic_DNA"/>
</dbReference>
<sequence length="285" mass="30030">MSFLQGIIPEKPVQRAVSVTALAIAGCGGLYFAAESGALVSWSLPYVKPWQVLTLTSWAINTAAVSAGGRLDGPEPEDPKDAKLPLVRYFMPAGWAFSIWGPIFLGEAALAVYQTLPLEGVSAAAGWLSKLSPWLSSAFLVQSCWCLSFREWARDSGLLWFPAALLGGTAACLGGAHHVVRGALAAGEMSNLQYGLVHLPVSLHFGWVSCATLVNFNNYISLLPFSDKGKLNFSLASIASAVGLAVAVTGTTGDPVYAGVVAWALSAVASEKGWAKMKGRERGEN</sequence>
<dbReference type="Proteomes" id="UP000002630">
    <property type="component" value="Unassembled WGS sequence"/>
</dbReference>
<evidence type="ECO:0000313" key="2">
    <source>
        <dbReference type="EMBL" id="CBJ30996.1"/>
    </source>
</evidence>
<dbReference type="eggNOG" id="ENOG502S47J">
    <property type="taxonomic scope" value="Eukaryota"/>
</dbReference>
<keyword evidence="1" id="KW-0472">Membrane</keyword>
<proteinExistence type="predicted"/>
<dbReference type="InParanoid" id="D7FS55"/>
<feature type="transmembrane region" description="Helical" evidence="1">
    <location>
        <begin position="196"/>
        <end position="219"/>
    </location>
</feature>
<name>D7FS55_ECTSI</name>
<feature type="transmembrane region" description="Helical" evidence="1">
    <location>
        <begin position="21"/>
        <end position="44"/>
    </location>
</feature>
<keyword evidence="1" id="KW-1133">Transmembrane helix</keyword>
<organism evidence="2 3">
    <name type="scientific">Ectocarpus siliculosus</name>
    <name type="common">Brown alga</name>
    <name type="synonym">Conferva siliculosa</name>
    <dbReference type="NCBI Taxonomy" id="2880"/>
    <lineage>
        <taxon>Eukaryota</taxon>
        <taxon>Sar</taxon>
        <taxon>Stramenopiles</taxon>
        <taxon>Ochrophyta</taxon>
        <taxon>PX clade</taxon>
        <taxon>Phaeophyceae</taxon>
        <taxon>Ectocarpales</taxon>
        <taxon>Ectocarpaceae</taxon>
        <taxon>Ectocarpus</taxon>
    </lineage>
</organism>
<feature type="transmembrane region" description="Helical" evidence="1">
    <location>
        <begin position="157"/>
        <end position="176"/>
    </location>
</feature>
<dbReference type="PANTHER" id="PTHR33802">
    <property type="entry name" value="SI:CH211-161H7.5-RELATED"/>
    <property type="match status" value="1"/>
</dbReference>
<keyword evidence="1" id="KW-0812">Transmembrane</keyword>
<feature type="transmembrane region" description="Helical" evidence="1">
    <location>
        <begin position="231"/>
        <end position="250"/>
    </location>
</feature>
<reference evidence="2 3" key="1">
    <citation type="journal article" date="2010" name="Nature">
        <title>The Ectocarpus genome and the independent evolution of multicellularity in brown algae.</title>
        <authorList>
            <person name="Cock J.M."/>
            <person name="Sterck L."/>
            <person name="Rouze P."/>
            <person name="Scornet D."/>
            <person name="Allen A.E."/>
            <person name="Amoutzias G."/>
            <person name="Anthouard V."/>
            <person name="Artiguenave F."/>
            <person name="Aury J.M."/>
            <person name="Badger J.H."/>
            <person name="Beszteri B."/>
            <person name="Billiau K."/>
            <person name="Bonnet E."/>
            <person name="Bothwell J.H."/>
            <person name="Bowler C."/>
            <person name="Boyen C."/>
            <person name="Brownlee C."/>
            <person name="Carrano C.J."/>
            <person name="Charrier B."/>
            <person name="Cho G.Y."/>
            <person name="Coelho S.M."/>
            <person name="Collen J."/>
            <person name="Corre E."/>
            <person name="Da Silva C."/>
            <person name="Delage L."/>
            <person name="Delaroque N."/>
            <person name="Dittami S.M."/>
            <person name="Doulbeau S."/>
            <person name="Elias M."/>
            <person name="Farnham G."/>
            <person name="Gachon C.M."/>
            <person name="Gschloessl B."/>
            <person name="Heesch S."/>
            <person name="Jabbari K."/>
            <person name="Jubin C."/>
            <person name="Kawai H."/>
            <person name="Kimura K."/>
            <person name="Kloareg B."/>
            <person name="Kupper F.C."/>
            <person name="Lang D."/>
            <person name="Le Bail A."/>
            <person name="Leblanc C."/>
            <person name="Lerouge P."/>
            <person name="Lohr M."/>
            <person name="Lopez P.J."/>
            <person name="Martens C."/>
            <person name="Maumus F."/>
            <person name="Michel G."/>
            <person name="Miranda-Saavedra D."/>
            <person name="Morales J."/>
            <person name="Moreau H."/>
            <person name="Motomura T."/>
            <person name="Nagasato C."/>
            <person name="Napoli C.A."/>
            <person name="Nelson D.R."/>
            <person name="Nyvall-Collen P."/>
            <person name="Peters A.F."/>
            <person name="Pommier C."/>
            <person name="Potin P."/>
            <person name="Poulain J."/>
            <person name="Quesneville H."/>
            <person name="Read B."/>
            <person name="Rensing S.A."/>
            <person name="Ritter A."/>
            <person name="Rousvoal S."/>
            <person name="Samanta M."/>
            <person name="Samson G."/>
            <person name="Schroeder D.C."/>
            <person name="Segurens B."/>
            <person name="Strittmatter M."/>
            <person name="Tonon T."/>
            <person name="Tregear J.W."/>
            <person name="Valentin K."/>
            <person name="von Dassow P."/>
            <person name="Yamagishi T."/>
            <person name="Van de Peer Y."/>
            <person name="Wincker P."/>
        </authorList>
    </citation>
    <scope>NUCLEOTIDE SEQUENCE [LARGE SCALE GENOMIC DNA]</scope>
    <source>
        <strain evidence="3">Ec32 / CCAP1310/4</strain>
    </source>
</reference>
<evidence type="ECO:0000313" key="3">
    <source>
        <dbReference type="Proteomes" id="UP000002630"/>
    </source>
</evidence>
<dbReference type="OrthoDB" id="5586934at2759"/>
<evidence type="ECO:0000256" key="1">
    <source>
        <dbReference type="SAM" id="Phobius"/>
    </source>
</evidence>
<accession>D7FS55</accession>